<evidence type="ECO:0000313" key="4">
    <source>
        <dbReference type="EMBL" id="SFK77484.1"/>
    </source>
</evidence>
<gene>
    <name evidence="4" type="ORF">SAMN05216302_10153</name>
</gene>
<evidence type="ECO:0000256" key="2">
    <source>
        <dbReference type="SAM" id="Phobius"/>
    </source>
</evidence>
<dbReference type="EMBL" id="FOSP01000015">
    <property type="protein sequence ID" value="SFK77484.1"/>
    <property type="molecule type" value="Genomic_DNA"/>
</dbReference>
<dbReference type="OrthoDB" id="9818880at2"/>
<dbReference type="AlphaFoldDB" id="A0A1I4C8J8"/>
<sequence length="424" mass="50820">MNKFFLILFLLAPLTLFASGKANQEETEKNLSTIEIQLLIDEIRESNKGLMQLLKEEISLQNEVISKLDEQAIEIKNLKKKIKENNYITEFIYPIFLSIIAACVFWFFFSFLPEKIRKNKVREKLDLNEYQIYLELFHIFDLLMRHRKNSPSSYQYKILGNKLGKDDIRFGLQNKCLNEHYLYYKDIKNLLLPVGKSLTERIIKIDKNIDRIFNFSFYLSTEEILLLEEIKITLHTYEIETQHKRIPSTDGYYPINPTISYMSGNFYELFALFTKLQHIVFSKKFENRNLFLHKIQHYFYSDNYDNCIKEIRKRMIKYPKEIGFLQWYIFLSEYYRGKYSSAYLQLIQILVSKPNLVGYRTHLKDVLSDTKIQKILNKHYSDDELKVFFSVIESEKIQEENFREQVKNLLDYYKKAHDAYSGPT</sequence>
<name>A0A1I4C8J8_9PROT</name>
<keyword evidence="2" id="KW-0812">Transmembrane</keyword>
<keyword evidence="5" id="KW-1185">Reference proteome</keyword>
<keyword evidence="2" id="KW-1133">Transmembrane helix</keyword>
<evidence type="ECO:0000256" key="1">
    <source>
        <dbReference type="SAM" id="Coils"/>
    </source>
</evidence>
<evidence type="ECO:0000313" key="5">
    <source>
        <dbReference type="Proteomes" id="UP000199533"/>
    </source>
</evidence>
<keyword evidence="3" id="KW-0732">Signal</keyword>
<proteinExistence type="predicted"/>
<feature type="chain" id="PRO_5011549901" description="Phage abortive infection protein" evidence="3">
    <location>
        <begin position="19"/>
        <end position="424"/>
    </location>
</feature>
<organism evidence="4 5">
    <name type="scientific">Nitrosomonas aestuarii</name>
    <dbReference type="NCBI Taxonomy" id="52441"/>
    <lineage>
        <taxon>Bacteria</taxon>
        <taxon>Pseudomonadati</taxon>
        <taxon>Pseudomonadota</taxon>
        <taxon>Betaproteobacteria</taxon>
        <taxon>Nitrosomonadales</taxon>
        <taxon>Nitrosomonadaceae</taxon>
        <taxon>Nitrosomonas</taxon>
    </lineage>
</organism>
<dbReference type="Proteomes" id="UP000199533">
    <property type="component" value="Unassembled WGS sequence"/>
</dbReference>
<dbReference type="RefSeq" id="WP_090699846.1">
    <property type="nucleotide sequence ID" value="NZ_FOSP01000015.1"/>
</dbReference>
<feature type="signal peptide" evidence="3">
    <location>
        <begin position="1"/>
        <end position="18"/>
    </location>
</feature>
<feature type="transmembrane region" description="Helical" evidence="2">
    <location>
        <begin position="91"/>
        <end position="112"/>
    </location>
</feature>
<keyword evidence="2" id="KW-0472">Membrane</keyword>
<reference evidence="5" key="1">
    <citation type="submission" date="2016-10" db="EMBL/GenBank/DDBJ databases">
        <authorList>
            <person name="Varghese N."/>
            <person name="Submissions S."/>
        </authorList>
    </citation>
    <scope>NUCLEOTIDE SEQUENCE [LARGE SCALE GENOMIC DNA]</scope>
    <source>
        <strain evidence="5">Nm69</strain>
    </source>
</reference>
<keyword evidence="1" id="KW-0175">Coiled coil</keyword>
<evidence type="ECO:0008006" key="6">
    <source>
        <dbReference type="Google" id="ProtNLM"/>
    </source>
</evidence>
<accession>A0A1I4C8J8</accession>
<evidence type="ECO:0000256" key="3">
    <source>
        <dbReference type="SAM" id="SignalP"/>
    </source>
</evidence>
<feature type="coiled-coil region" evidence="1">
    <location>
        <begin position="51"/>
        <end position="85"/>
    </location>
</feature>
<protein>
    <recommendedName>
        <fullName evidence="6">Phage abortive infection protein</fullName>
    </recommendedName>
</protein>